<evidence type="ECO:0000313" key="4">
    <source>
        <dbReference type="Proteomes" id="UP000321325"/>
    </source>
</evidence>
<dbReference type="EMBL" id="CP037746">
    <property type="protein sequence ID" value="QBL13057.1"/>
    <property type="molecule type" value="Genomic_DNA"/>
</dbReference>
<evidence type="ECO:0000313" key="2">
    <source>
        <dbReference type="EMBL" id="TXK71463.1"/>
    </source>
</evidence>
<dbReference type="Gene3D" id="3.40.50.1820">
    <property type="entry name" value="alpha/beta hydrolase"/>
    <property type="match status" value="1"/>
</dbReference>
<organism evidence="1 3">
    <name type="scientific">Campylobacter volucris</name>
    <dbReference type="NCBI Taxonomy" id="1031542"/>
    <lineage>
        <taxon>Bacteria</taxon>
        <taxon>Pseudomonadati</taxon>
        <taxon>Campylobacterota</taxon>
        <taxon>Epsilonproteobacteria</taxon>
        <taxon>Campylobacterales</taxon>
        <taxon>Campylobacteraceae</taxon>
        <taxon>Campylobacter</taxon>
    </lineage>
</organism>
<accession>A0AAE6CZR3</accession>
<dbReference type="SUPFAM" id="SSF53474">
    <property type="entry name" value="alpha/beta-Hydrolases"/>
    <property type="match status" value="1"/>
</dbReference>
<sequence>MLINKTYFIDSCNDVELNIKRESKLEYRITYDDSKEMKAIVFILDGYGANVDLSVIDFTRQFIAQKFDVVAVSVLYHCFSCRINEKDKKYSATFSYDEQNLNHLRDSLKKINIDTNALNLENINNYIANVDSMIDTYKAKNILNENYKFYFTSTMLPANNEYQNYGIMAAIDVINALKHLMHNFEDMKGGGKISNLPKIYGGRSYGGYLALLIAKIAPWYIDGVIDNSGEAMLLLRYIIGKDFNAPDMYYNLKNYQVGIFLKTHWTADKSSLYCFKDENFLIRTLLNKDHLILQAQKNKNIIYVSYHSSADVLTSYEYKTQLMNFIQTLGYDVTFHLIEEKDIDGRYIKNLNHGCGISVKALFNKELPKMLEKLKDKTFSMKEDSISYPCKNKVFTFKDKDDKFVLEII</sequence>
<name>A0AAE6CZR3_9BACT</name>
<dbReference type="InterPro" id="IPR029058">
    <property type="entry name" value="AB_hydrolase_fold"/>
</dbReference>
<dbReference type="EMBL" id="VRMB01000004">
    <property type="protein sequence ID" value="TXK71463.1"/>
    <property type="molecule type" value="Genomic_DNA"/>
</dbReference>
<keyword evidence="4" id="KW-1185">Reference proteome</keyword>
<reference evidence="2 4" key="2">
    <citation type="submission" date="2019-08" db="EMBL/GenBank/DDBJ databases">
        <title>Rapid identification of Enteric Bacteria from Whole Genome Sequences (WGS) using Average Nucleotide Identity (ANI).</title>
        <authorList>
            <person name="Lane C."/>
        </authorList>
    </citation>
    <scope>NUCLEOTIDE SEQUENCE [LARGE SCALE GENOMIC DNA]</scope>
    <source>
        <strain evidence="2 4">2010D-8464</strain>
    </source>
</reference>
<dbReference type="RefSeq" id="WP_039666007.1">
    <property type="nucleotide sequence ID" value="NZ_CP037746.1"/>
</dbReference>
<evidence type="ECO:0000313" key="1">
    <source>
        <dbReference type="EMBL" id="QBL13057.1"/>
    </source>
</evidence>
<dbReference type="InterPro" id="IPR022605">
    <property type="entry name" value="DUF2920"/>
</dbReference>
<proteinExistence type="predicted"/>
<protein>
    <submittedName>
        <fullName evidence="1">DUF2920 family protein</fullName>
    </submittedName>
</protein>
<dbReference type="Proteomes" id="UP000293421">
    <property type="component" value="Chromosome"/>
</dbReference>
<reference evidence="1 3" key="1">
    <citation type="submission" date="2019-02" db="EMBL/GenBank/DDBJ databases">
        <title>Use of ANI for Rapid Identification of Enteric Bacteria.</title>
        <authorList>
            <person name="Pruckler J."/>
            <person name="Lane C."/>
            <person name="Aubert R."/>
        </authorList>
    </citation>
    <scope>NUCLEOTIDE SEQUENCE [LARGE SCALE GENOMIC DNA]</scope>
    <source>
        <strain evidence="1 3">2014D-0083</strain>
    </source>
</reference>
<dbReference type="Pfam" id="PF11144">
    <property type="entry name" value="DUF2920"/>
    <property type="match status" value="1"/>
</dbReference>
<dbReference type="GeneID" id="66288015"/>
<dbReference type="AlphaFoldDB" id="A0AAE6CZR3"/>
<gene>
    <name evidence="1" type="ORF">A9460_01410</name>
    <name evidence="2" type="ORF">FVD15_01095</name>
</gene>
<dbReference type="Proteomes" id="UP000321325">
    <property type="component" value="Unassembled WGS sequence"/>
</dbReference>
<evidence type="ECO:0000313" key="3">
    <source>
        <dbReference type="Proteomes" id="UP000293421"/>
    </source>
</evidence>